<evidence type="ECO:0000256" key="7">
    <source>
        <dbReference type="ARBA" id="ARBA00023065"/>
    </source>
</evidence>
<feature type="domain" description="Ionotropic glutamate receptor C-terminal" evidence="17">
    <location>
        <begin position="474"/>
        <end position="813"/>
    </location>
</feature>
<dbReference type="AlphaFoldDB" id="A0AAV5KBD0"/>
<keyword evidence="12 13" id="KW-0407">Ion channel</keyword>
<evidence type="ECO:0000256" key="16">
    <source>
        <dbReference type="SAM" id="SignalP"/>
    </source>
</evidence>
<feature type="signal peptide" evidence="16">
    <location>
        <begin position="1"/>
        <end position="21"/>
    </location>
</feature>
<feature type="disulfide bond" evidence="14">
    <location>
        <begin position="762"/>
        <end position="816"/>
    </location>
</feature>
<evidence type="ECO:0000256" key="8">
    <source>
        <dbReference type="ARBA" id="ARBA00023136"/>
    </source>
</evidence>
<dbReference type="InterPro" id="IPR028082">
    <property type="entry name" value="Peripla_BP_I"/>
</dbReference>
<keyword evidence="14" id="KW-1015">Disulfide bond</keyword>
<evidence type="ECO:0000313" key="18">
    <source>
        <dbReference type="EMBL" id="GKV21881.1"/>
    </source>
</evidence>
<dbReference type="GO" id="GO:0015276">
    <property type="term" value="F:ligand-gated monoatomic ion channel activity"/>
    <property type="evidence" value="ECO:0007669"/>
    <property type="project" value="InterPro"/>
</dbReference>
<dbReference type="FunFam" id="3.40.190.10:FF:000054">
    <property type="entry name" value="Glutamate receptor"/>
    <property type="match status" value="1"/>
</dbReference>
<evidence type="ECO:0000256" key="11">
    <source>
        <dbReference type="ARBA" id="ARBA00023286"/>
    </source>
</evidence>
<keyword evidence="7 13" id="KW-0406">Ion transport</keyword>
<evidence type="ECO:0000256" key="10">
    <source>
        <dbReference type="ARBA" id="ARBA00023180"/>
    </source>
</evidence>
<evidence type="ECO:0000256" key="13">
    <source>
        <dbReference type="PIRNR" id="PIRNR037090"/>
    </source>
</evidence>
<dbReference type="Pfam" id="PF01094">
    <property type="entry name" value="ANF_receptor"/>
    <property type="match status" value="1"/>
</dbReference>
<dbReference type="SUPFAM" id="SSF53850">
    <property type="entry name" value="Periplasmic binding protein-like II"/>
    <property type="match status" value="1"/>
</dbReference>
<dbReference type="Gene3D" id="1.10.287.70">
    <property type="match status" value="1"/>
</dbReference>
<dbReference type="GO" id="GO:0007165">
    <property type="term" value="P:signal transduction"/>
    <property type="evidence" value="ECO:0007669"/>
    <property type="project" value="UniProtKB-ARBA"/>
</dbReference>
<dbReference type="GO" id="GO:0016020">
    <property type="term" value="C:membrane"/>
    <property type="evidence" value="ECO:0007669"/>
    <property type="project" value="UniProtKB-SubCell"/>
</dbReference>
<organism evidence="18 19">
    <name type="scientific">Rubroshorea leprosula</name>
    <dbReference type="NCBI Taxonomy" id="152421"/>
    <lineage>
        <taxon>Eukaryota</taxon>
        <taxon>Viridiplantae</taxon>
        <taxon>Streptophyta</taxon>
        <taxon>Embryophyta</taxon>
        <taxon>Tracheophyta</taxon>
        <taxon>Spermatophyta</taxon>
        <taxon>Magnoliopsida</taxon>
        <taxon>eudicotyledons</taxon>
        <taxon>Gunneridae</taxon>
        <taxon>Pentapetalae</taxon>
        <taxon>rosids</taxon>
        <taxon>malvids</taxon>
        <taxon>Malvales</taxon>
        <taxon>Dipterocarpaceae</taxon>
        <taxon>Rubroshorea</taxon>
    </lineage>
</organism>
<dbReference type="PANTHER" id="PTHR18966">
    <property type="entry name" value="IONOTROPIC GLUTAMATE RECEPTOR"/>
    <property type="match status" value="1"/>
</dbReference>
<evidence type="ECO:0000256" key="5">
    <source>
        <dbReference type="ARBA" id="ARBA00022729"/>
    </source>
</evidence>
<dbReference type="InterPro" id="IPR017103">
    <property type="entry name" value="Iontropic_Glu_rcpt_pln"/>
</dbReference>
<protein>
    <recommendedName>
        <fullName evidence="13">Glutamate receptor</fullName>
    </recommendedName>
</protein>
<evidence type="ECO:0000256" key="2">
    <source>
        <dbReference type="ARBA" id="ARBA00008685"/>
    </source>
</evidence>
<dbReference type="InterPro" id="IPR001828">
    <property type="entry name" value="ANF_lig-bd_rcpt"/>
</dbReference>
<accession>A0AAV5KBD0</accession>
<dbReference type="InterPro" id="IPR015683">
    <property type="entry name" value="Ionotropic_Glu_rcpt"/>
</dbReference>
<dbReference type="Proteomes" id="UP001054252">
    <property type="component" value="Unassembled WGS sequence"/>
</dbReference>
<feature type="transmembrane region" description="Helical" evidence="15">
    <location>
        <begin position="653"/>
        <end position="677"/>
    </location>
</feature>
<dbReference type="SMART" id="SM00079">
    <property type="entry name" value="PBPe"/>
    <property type="match status" value="1"/>
</dbReference>
<keyword evidence="11 13" id="KW-1071">Ligand-gated ion channel</keyword>
<evidence type="ECO:0000256" key="3">
    <source>
        <dbReference type="ARBA" id="ARBA00022448"/>
    </source>
</evidence>
<evidence type="ECO:0000256" key="9">
    <source>
        <dbReference type="ARBA" id="ARBA00023170"/>
    </source>
</evidence>
<sequence>MVRVWLLVVLILFYNGFPLNGVSTNVSNGPESVSIGAIFAFKSVIGKVSKIAIEAAVEDINSNSEILRGTKLKLEMKDSNYSGFLAIVEALRFMEKDIVAIIGPQSSVTAHVISHLANVLQVPLLSFSSTDPTLSPVQFPFFVRTAQNDLYQMTAIAELVDFYEWREVIAVYEDDDHGRNGIAALGDKLAERRCKISYKAALSPDASRAEITNLLVKVALFETKILVLHVPGSWGLTVFSVAQYLGMMDTGYVWIATNWLSTVLDTNSPLAQEATDDIQGVITLKMYTPESELKKKFISRWSNLTSGNEINGHPIGLNAYALYAYDTVWLLARALDAFFKQGGNISFSNHSQVSKLQKGNLHLDALSIFDGGNLLLDNILQVSMNGLTGQVRFTLDRDLIHPAFEVINVIGNGYRKIGYWSNHSGLSILPPETLWSKPSNRSSINQKLYGMIWPGQTPEKPRGWIFPNSGRHLTIGVPNRVSYREFVSVNGQAVTGYCIDVFTAALSLLPYAVPYKLKPYGDGRTNPSGTELVALITAGELDAAIGDIAIITNRTKLADFTLPYIESGLVVVAPVRNTDSGAWAFLRPFTRSMWAVTAVSFLVVGTVVWILEHRLNDDFRGPPRRQAVTILWFSFSTWFFSHKENTVSGLGRLVLVIWLFVVLIINSSYTASLTSILTVQQLSSPIKGIETLQSSKDPIGYQQGSYTLNYLINELRIDESRLKPFNSPGEFAKALKDGPHKGGVVAMVDDRAYIELFLSTRCEFSIVGEQFTKNGWGFAFPKDSPLAVDMSTAILKMSENGDLQRIHDKWLLRRACSSQGATMEVDRLQLRSFWGLYFVCGLAFLIALLVRVLDPP</sequence>
<keyword evidence="6 15" id="KW-1133">Transmembrane helix</keyword>
<proteinExistence type="inferred from homology"/>
<comment type="caution">
    <text evidence="18">The sequence shown here is derived from an EMBL/GenBank/DDBJ whole genome shotgun (WGS) entry which is preliminary data.</text>
</comment>
<evidence type="ECO:0000313" key="19">
    <source>
        <dbReference type="Proteomes" id="UP001054252"/>
    </source>
</evidence>
<dbReference type="InterPro" id="IPR001320">
    <property type="entry name" value="Iontro_rcpt_C"/>
</dbReference>
<comment type="function">
    <text evidence="13">Glutamate-gated receptor that probably acts as non-selective cation channel.</text>
</comment>
<dbReference type="FunFam" id="3.40.50.2300:FF:000081">
    <property type="entry name" value="Glutamate receptor"/>
    <property type="match status" value="1"/>
</dbReference>
<feature type="transmembrane region" description="Helical" evidence="15">
    <location>
        <begin position="593"/>
        <end position="611"/>
    </location>
</feature>
<dbReference type="SUPFAM" id="SSF53822">
    <property type="entry name" value="Periplasmic binding protein-like I"/>
    <property type="match status" value="1"/>
</dbReference>
<dbReference type="GO" id="GO:1901701">
    <property type="term" value="P:cellular response to oxygen-containing compound"/>
    <property type="evidence" value="ECO:0007669"/>
    <property type="project" value="UniProtKB-ARBA"/>
</dbReference>
<evidence type="ECO:0000256" key="14">
    <source>
        <dbReference type="PIRSR" id="PIRSR037090-50"/>
    </source>
</evidence>
<keyword evidence="19" id="KW-1185">Reference proteome</keyword>
<keyword evidence="3 13" id="KW-0813">Transport</keyword>
<keyword evidence="8 13" id="KW-0472">Membrane</keyword>
<evidence type="ECO:0000256" key="12">
    <source>
        <dbReference type="ARBA" id="ARBA00023303"/>
    </source>
</evidence>
<dbReference type="GO" id="GO:0009611">
    <property type="term" value="P:response to wounding"/>
    <property type="evidence" value="ECO:0007669"/>
    <property type="project" value="UniProtKB-ARBA"/>
</dbReference>
<keyword evidence="5 16" id="KW-0732">Signal</keyword>
<dbReference type="PRINTS" id="PR01176">
    <property type="entry name" value="GABABRECEPTR"/>
</dbReference>
<evidence type="ECO:0000256" key="1">
    <source>
        <dbReference type="ARBA" id="ARBA00004141"/>
    </source>
</evidence>
<reference evidence="18 19" key="1">
    <citation type="journal article" date="2021" name="Commun. Biol.">
        <title>The genome of Shorea leprosula (Dipterocarpaceae) highlights the ecological relevance of drought in aseasonal tropical rainforests.</title>
        <authorList>
            <person name="Ng K.K.S."/>
            <person name="Kobayashi M.J."/>
            <person name="Fawcett J.A."/>
            <person name="Hatakeyama M."/>
            <person name="Paape T."/>
            <person name="Ng C.H."/>
            <person name="Ang C.C."/>
            <person name="Tnah L.H."/>
            <person name="Lee C.T."/>
            <person name="Nishiyama T."/>
            <person name="Sese J."/>
            <person name="O'Brien M.J."/>
            <person name="Copetti D."/>
            <person name="Mohd Noor M.I."/>
            <person name="Ong R.C."/>
            <person name="Putra M."/>
            <person name="Sireger I.Z."/>
            <person name="Indrioko S."/>
            <person name="Kosugi Y."/>
            <person name="Izuno A."/>
            <person name="Isagi Y."/>
            <person name="Lee S.L."/>
            <person name="Shimizu K.K."/>
        </authorList>
    </citation>
    <scope>NUCLEOTIDE SEQUENCE [LARGE SCALE GENOMIC DNA]</scope>
    <source>
        <strain evidence="18">214</strain>
    </source>
</reference>
<dbReference type="FunFam" id="1.10.287.70:FF:000037">
    <property type="entry name" value="Glutamate receptor"/>
    <property type="match status" value="1"/>
</dbReference>
<keyword evidence="4 15" id="KW-0812">Transmembrane</keyword>
<evidence type="ECO:0000259" key="17">
    <source>
        <dbReference type="SMART" id="SM00079"/>
    </source>
</evidence>
<evidence type="ECO:0000256" key="15">
    <source>
        <dbReference type="SAM" id="Phobius"/>
    </source>
</evidence>
<evidence type="ECO:0000256" key="6">
    <source>
        <dbReference type="ARBA" id="ARBA00022989"/>
    </source>
</evidence>
<dbReference type="EMBL" id="BPVZ01000058">
    <property type="protein sequence ID" value="GKV21881.1"/>
    <property type="molecule type" value="Genomic_DNA"/>
</dbReference>
<keyword evidence="9 13" id="KW-0675">Receptor</keyword>
<dbReference type="PIRSF" id="PIRSF037090">
    <property type="entry name" value="Iontro_Glu-like_rcpt_pln"/>
    <property type="match status" value="1"/>
</dbReference>
<comment type="similarity">
    <text evidence="2 13">Belongs to the glutamate-gated ion channel (TC 1.A.10.1) family.</text>
</comment>
<dbReference type="FunFam" id="3.40.190.10:FF:000175">
    <property type="entry name" value="Glutamate receptor"/>
    <property type="match status" value="1"/>
</dbReference>
<evidence type="ECO:0000256" key="4">
    <source>
        <dbReference type="ARBA" id="ARBA00022692"/>
    </source>
</evidence>
<dbReference type="CDD" id="cd13686">
    <property type="entry name" value="GluR_Plant"/>
    <property type="match status" value="1"/>
</dbReference>
<gene>
    <name evidence="18" type="ORF">SLEP1_g31817</name>
</gene>
<comment type="subcellular location">
    <subcellularLocation>
        <location evidence="1">Membrane</location>
        <topology evidence="1">Multi-pass membrane protein</topology>
    </subcellularLocation>
</comment>
<dbReference type="CDD" id="cd19990">
    <property type="entry name" value="PBP1_GABAb_receptor_plant"/>
    <property type="match status" value="1"/>
</dbReference>
<dbReference type="Gene3D" id="3.40.190.10">
    <property type="entry name" value="Periplasmic binding protein-like II"/>
    <property type="match status" value="3"/>
</dbReference>
<feature type="chain" id="PRO_5043932724" description="Glutamate receptor" evidence="16">
    <location>
        <begin position="22"/>
        <end position="856"/>
    </location>
</feature>
<dbReference type="Gene3D" id="3.40.50.2300">
    <property type="match status" value="2"/>
</dbReference>
<feature type="transmembrane region" description="Helical" evidence="15">
    <location>
        <begin position="833"/>
        <end position="853"/>
    </location>
</feature>
<feature type="transmembrane region" description="Helical" evidence="15">
    <location>
        <begin position="623"/>
        <end position="641"/>
    </location>
</feature>
<dbReference type="Pfam" id="PF00060">
    <property type="entry name" value="Lig_chan"/>
    <property type="match status" value="1"/>
</dbReference>
<name>A0AAV5KBD0_9ROSI</name>
<keyword evidence="10" id="KW-0325">Glycoprotein</keyword>
<dbReference type="InterPro" id="IPR044440">
    <property type="entry name" value="GABAb_receptor_plant_PBP1"/>
</dbReference>